<sequence>MDKLLSVQQKTATKQAKTKKKPVKVVYISNPMRVETSASKFRALVQELTGQDADMPDPTRYSEIDGVHHGHHQMVPIVTGIKDDDALVVPAVDPNSELRPKKSDLSFDPPYDDVFTPQMLENFSGLLPSSWLYESASHVDVLTSLDAM</sequence>
<dbReference type="PANTHER" id="PTHR33624">
    <property type="entry name" value="SIGMA FACTOR BINDING PROTEIN 1, CHLOROPLASTIC"/>
    <property type="match status" value="1"/>
</dbReference>
<dbReference type="AlphaFoldDB" id="A0A5J4ZL34"/>
<evidence type="ECO:0000313" key="3">
    <source>
        <dbReference type="EMBL" id="KAA8517977.1"/>
    </source>
</evidence>
<evidence type="ECO:0000259" key="2">
    <source>
        <dbReference type="Pfam" id="PF05678"/>
    </source>
</evidence>
<dbReference type="Pfam" id="PF05678">
    <property type="entry name" value="VQ"/>
    <property type="match status" value="1"/>
</dbReference>
<dbReference type="PANTHER" id="PTHR33624:SF2">
    <property type="entry name" value="SIGMA FACTOR BINDING PROTEIN 1, CHLOROPLASTIC"/>
    <property type="match status" value="1"/>
</dbReference>
<evidence type="ECO:0000256" key="1">
    <source>
        <dbReference type="SAM" id="MobiDB-lite"/>
    </source>
</evidence>
<gene>
    <name evidence="3" type="ORF">F0562_015451</name>
</gene>
<organism evidence="3 4">
    <name type="scientific">Nyssa sinensis</name>
    <dbReference type="NCBI Taxonomy" id="561372"/>
    <lineage>
        <taxon>Eukaryota</taxon>
        <taxon>Viridiplantae</taxon>
        <taxon>Streptophyta</taxon>
        <taxon>Embryophyta</taxon>
        <taxon>Tracheophyta</taxon>
        <taxon>Spermatophyta</taxon>
        <taxon>Magnoliopsida</taxon>
        <taxon>eudicotyledons</taxon>
        <taxon>Gunneridae</taxon>
        <taxon>Pentapetalae</taxon>
        <taxon>asterids</taxon>
        <taxon>Cornales</taxon>
        <taxon>Nyssaceae</taxon>
        <taxon>Nyssa</taxon>
    </lineage>
</organism>
<reference evidence="3 4" key="1">
    <citation type="submission" date="2019-09" db="EMBL/GenBank/DDBJ databases">
        <title>A chromosome-level genome assembly of the Chinese tupelo Nyssa sinensis.</title>
        <authorList>
            <person name="Yang X."/>
            <person name="Kang M."/>
            <person name="Yang Y."/>
            <person name="Xiong H."/>
            <person name="Wang M."/>
            <person name="Zhang Z."/>
            <person name="Wang Z."/>
            <person name="Wu H."/>
            <person name="Ma T."/>
            <person name="Liu J."/>
            <person name="Xi Z."/>
        </authorList>
    </citation>
    <scope>NUCLEOTIDE SEQUENCE [LARGE SCALE GENOMIC DNA]</scope>
    <source>
        <strain evidence="3">J267</strain>
        <tissue evidence="3">Leaf</tissue>
    </source>
</reference>
<dbReference type="OrthoDB" id="665788at2759"/>
<dbReference type="EMBL" id="CM018050">
    <property type="protein sequence ID" value="KAA8517977.1"/>
    <property type="molecule type" value="Genomic_DNA"/>
</dbReference>
<feature type="region of interest" description="Disordered" evidence="1">
    <location>
        <begin position="1"/>
        <end position="20"/>
    </location>
</feature>
<name>A0A5J4ZL34_9ASTE</name>
<dbReference type="InterPro" id="IPR008889">
    <property type="entry name" value="VQ"/>
</dbReference>
<proteinExistence type="predicted"/>
<evidence type="ECO:0000313" key="4">
    <source>
        <dbReference type="Proteomes" id="UP000325577"/>
    </source>
</evidence>
<accession>A0A5J4ZL34</accession>
<dbReference type="Proteomes" id="UP000325577">
    <property type="component" value="Linkage Group LG7"/>
</dbReference>
<protein>
    <recommendedName>
        <fullName evidence="2">VQ domain-containing protein</fullName>
    </recommendedName>
</protein>
<feature type="domain" description="VQ" evidence="2">
    <location>
        <begin position="28"/>
        <end position="54"/>
    </location>
</feature>
<keyword evidence="4" id="KW-1185">Reference proteome</keyword>
<dbReference type="InterPro" id="IPR039335">
    <property type="entry name" value="SIB1/2"/>
</dbReference>